<dbReference type="EMBL" id="NBNE01004685">
    <property type="protein sequence ID" value="OWZ04955.1"/>
    <property type="molecule type" value="Genomic_DNA"/>
</dbReference>
<keyword evidence="3" id="KW-1185">Reference proteome</keyword>
<protein>
    <recommendedName>
        <fullName evidence="1">ZSWIM1/3 RNaseH-like domain-containing protein</fullName>
    </recommendedName>
</protein>
<sequence>MEDRIRAILEDLAPQKGNVTRVLWGIVMKQNVVECTTVQSAYMHSMFEHFPEILLIDRLRIRYTALGRSWGRINASCIARS</sequence>
<evidence type="ECO:0000259" key="1">
    <source>
        <dbReference type="Pfam" id="PF21056"/>
    </source>
</evidence>
<dbReference type="AlphaFoldDB" id="A0A225VHY8"/>
<dbReference type="Pfam" id="PF21056">
    <property type="entry name" value="ZSWIM1-3_RNaseH-like"/>
    <property type="match status" value="1"/>
</dbReference>
<proteinExistence type="predicted"/>
<dbReference type="STRING" id="4795.A0A225VHY8"/>
<dbReference type="Proteomes" id="UP000198211">
    <property type="component" value="Unassembled WGS sequence"/>
</dbReference>
<gene>
    <name evidence="2" type="ORF">PHMEG_00023049</name>
</gene>
<dbReference type="InterPro" id="IPR048324">
    <property type="entry name" value="ZSWIM1-3_RNaseH-like"/>
</dbReference>
<evidence type="ECO:0000313" key="2">
    <source>
        <dbReference type="EMBL" id="OWZ04955.1"/>
    </source>
</evidence>
<feature type="domain" description="ZSWIM1/3 RNaseH-like" evidence="1">
    <location>
        <begin position="15"/>
        <end position="57"/>
    </location>
</feature>
<name>A0A225VHY8_9STRA</name>
<evidence type="ECO:0000313" key="3">
    <source>
        <dbReference type="Proteomes" id="UP000198211"/>
    </source>
</evidence>
<organism evidence="2 3">
    <name type="scientific">Phytophthora megakarya</name>
    <dbReference type="NCBI Taxonomy" id="4795"/>
    <lineage>
        <taxon>Eukaryota</taxon>
        <taxon>Sar</taxon>
        <taxon>Stramenopiles</taxon>
        <taxon>Oomycota</taxon>
        <taxon>Peronosporomycetes</taxon>
        <taxon>Peronosporales</taxon>
        <taxon>Peronosporaceae</taxon>
        <taxon>Phytophthora</taxon>
    </lineage>
</organism>
<accession>A0A225VHY8</accession>
<comment type="caution">
    <text evidence="2">The sequence shown here is derived from an EMBL/GenBank/DDBJ whole genome shotgun (WGS) entry which is preliminary data.</text>
</comment>
<reference evidence="3" key="1">
    <citation type="submission" date="2017-03" db="EMBL/GenBank/DDBJ databases">
        <title>Phytopthora megakarya and P. palmivora, two closely related causual agents of cacao black pod achieved similar genome size and gene model numbers by different mechanisms.</title>
        <authorList>
            <person name="Ali S."/>
            <person name="Shao J."/>
            <person name="Larry D.J."/>
            <person name="Kronmiller B."/>
            <person name="Shen D."/>
            <person name="Strem M.D."/>
            <person name="Melnick R.L."/>
            <person name="Guiltinan M.J."/>
            <person name="Tyler B.M."/>
            <person name="Meinhardt L.W."/>
            <person name="Bailey B.A."/>
        </authorList>
    </citation>
    <scope>NUCLEOTIDE SEQUENCE [LARGE SCALE GENOMIC DNA]</scope>
    <source>
        <strain evidence="3">zdho120</strain>
    </source>
</reference>